<evidence type="ECO:0000313" key="4">
    <source>
        <dbReference type="EMBL" id="NML24263.1"/>
    </source>
</evidence>
<dbReference type="PANTHER" id="PTHR30319">
    <property type="entry name" value="PHENYLACETIC ACID REGULATOR-RELATED TRANSCRIPTIONAL REPRESSOR"/>
    <property type="match status" value="1"/>
</dbReference>
<comment type="caution">
    <text evidence="4">The sequence shown here is derived from an EMBL/GenBank/DDBJ whole genome shotgun (WGS) entry which is preliminary data.</text>
</comment>
<evidence type="ECO:0000313" key="5">
    <source>
        <dbReference type="Proteomes" id="UP000580043"/>
    </source>
</evidence>
<proteinExistence type="predicted"/>
<dbReference type="EMBL" id="JABBGA010000001">
    <property type="protein sequence ID" value="NML24263.1"/>
    <property type="molecule type" value="Genomic_DNA"/>
</dbReference>
<dbReference type="Gene3D" id="3.30.70.2650">
    <property type="match status" value="1"/>
</dbReference>
<dbReference type="InterPro" id="IPR036388">
    <property type="entry name" value="WH-like_DNA-bd_sf"/>
</dbReference>
<keyword evidence="5" id="KW-1185">Reference proteome</keyword>
<name>A0A848G1E8_9RHOO</name>
<dbReference type="NCBIfam" id="TIGR02277">
    <property type="entry name" value="PaaX_trns_reg"/>
    <property type="match status" value="1"/>
</dbReference>
<dbReference type="Gene3D" id="1.10.10.10">
    <property type="entry name" value="Winged helix-like DNA-binding domain superfamily/Winged helix DNA-binding domain"/>
    <property type="match status" value="1"/>
</dbReference>
<dbReference type="Gene3D" id="1.20.58.1460">
    <property type="match status" value="1"/>
</dbReference>
<protein>
    <submittedName>
        <fullName evidence="4">Phenylacetic acid degradation operon negative regulatory protein PaaX</fullName>
    </submittedName>
</protein>
<evidence type="ECO:0000259" key="1">
    <source>
        <dbReference type="Pfam" id="PF07848"/>
    </source>
</evidence>
<dbReference type="InterPro" id="IPR013225">
    <property type="entry name" value="PaaX_C"/>
</dbReference>
<dbReference type="PANTHER" id="PTHR30319:SF1">
    <property type="entry name" value="TRANSCRIPTIONAL REPRESSOR PAAX"/>
    <property type="match status" value="1"/>
</dbReference>
<dbReference type="InterPro" id="IPR012906">
    <property type="entry name" value="PaaX-like_N"/>
</dbReference>
<dbReference type="InterPro" id="IPR011965">
    <property type="entry name" value="PaaX_trns_reg"/>
</dbReference>
<gene>
    <name evidence="4" type="primary">paaX</name>
    <name evidence="4" type="ORF">HHL15_00765</name>
</gene>
<accession>A0A848G1E8</accession>
<dbReference type="GO" id="GO:0006351">
    <property type="term" value="P:DNA-templated transcription"/>
    <property type="evidence" value="ECO:0007669"/>
    <property type="project" value="InterPro"/>
</dbReference>
<feature type="domain" description="Transcriptional repressor PaaX-like central Cas2-like" evidence="3">
    <location>
        <begin position="198"/>
        <end position="254"/>
    </location>
</feature>
<organism evidence="4 5">
    <name type="scientific">Zoogloea dura</name>
    <dbReference type="NCBI Taxonomy" id="2728840"/>
    <lineage>
        <taxon>Bacteria</taxon>
        <taxon>Pseudomonadati</taxon>
        <taxon>Pseudomonadota</taxon>
        <taxon>Betaproteobacteria</taxon>
        <taxon>Rhodocyclales</taxon>
        <taxon>Zoogloeaceae</taxon>
        <taxon>Zoogloea</taxon>
    </lineage>
</organism>
<sequence>MLVQGLLQPPARAFIWSAFLCFALNGKPTSKGPPSFEHKELTAPPPKSLNRQILRRSEAAPAWRLQFPPKPEIPKTDGEPLKSRLCCSHTAPQVLPPLQKRLDEFRQQGRVQAGSLIISVFGDAIMPRGSRIWLGSLIRLLEPLELNERLIRTSVFRLAKEEWLRSEPSGRRTDYLLTPAGQRRFEEASRHIYASTAPQWDRRWRLIIAAGELTAKQRDALRRALFWQGFGSLGGDCFVHPSADLRAAFDALIAEGLAEVLGKLKPLMAADAQLGGAASDIEMVHGAWNLERLAGVYSEFVDRYQPVLDQLRDGQDQIDDESTFLLRILLIHDYRRLLLRDPELPDVLLSADWPGQQARVLCKELYRRLLAPSERHLDSHLQLASGQTPEAAPFLLERFREADPLAQVA</sequence>
<evidence type="ECO:0000259" key="2">
    <source>
        <dbReference type="Pfam" id="PF08223"/>
    </source>
</evidence>
<dbReference type="Pfam" id="PF08223">
    <property type="entry name" value="PaaX_C"/>
    <property type="match status" value="1"/>
</dbReference>
<feature type="domain" description="Transcriptional repressor PaaX-like N-terminal" evidence="1">
    <location>
        <begin position="113"/>
        <end position="179"/>
    </location>
</feature>
<dbReference type="Pfam" id="PF07848">
    <property type="entry name" value="PaaX"/>
    <property type="match status" value="1"/>
</dbReference>
<dbReference type="InterPro" id="IPR048846">
    <property type="entry name" value="PaaX-like_central"/>
</dbReference>
<dbReference type="Proteomes" id="UP000580043">
    <property type="component" value="Unassembled WGS sequence"/>
</dbReference>
<evidence type="ECO:0000259" key="3">
    <source>
        <dbReference type="Pfam" id="PF20803"/>
    </source>
</evidence>
<reference evidence="4 5" key="1">
    <citation type="submission" date="2020-04" db="EMBL/GenBank/DDBJ databases">
        <title>Zoogloea sp. G-4-1-14 isolated from soil.</title>
        <authorList>
            <person name="Dahal R.H."/>
        </authorList>
    </citation>
    <scope>NUCLEOTIDE SEQUENCE [LARGE SCALE GENOMIC DNA]</scope>
    <source>
        <strain evidence="4 5">G-4-1-14</strain>
    </source>
</reference>
<feature type="domain" description="Transcriptional repressor PaaX-like C-terminal" evidence="2">
    <location>
        <begin position="288"/>
        <end position="378"/>
    </location>
</feature>
<dbReference type="Pfam" id="PF20803">
    <property type="entry name" value="PaaX_M"/>
    <property type="match status" value="1"/>
</dbReference>
<dbReference type="AlphaFoldDB" id="A0A848G1E8"/>